<dbReference type="RefSeq" id="WP_211238081.1">
    <property type="nucleotide sequence ID" value="NZ_AXWS01000013.1"/>
</dbReference>
<dbReference type="Proteomes" id="UP000675920">
    <property type="component" value="Unplaced"/>
</dbReference>
<dbReference type="InterPro" id="IPR007829">
    <property type="entry name" value="TM2"/>
</dbReference>
<reference evidence="9" key="1">
    <citation type="submission" date="2025-08" db="UniProtKB">
        <authorList>
            <consortium name="RefSeq"/>
        </authorList>
    </citation>
    <scope>IDENTIFICATION</scope>
</reference>
<evidence type="ECO:0000256" key="4">
    <source>
        <dbReference type="ARBA" id="ARBA00023136"/>
    </source>
</evidence>
<evidence type="ECO:0000313" key="9">
    <source>
        <dbReference type="RefSeq" id="WP_211238081.1"/>
    </source>
</evidence>
<evidence type="ECO:0000256" key="3">
    <source>
        <dbReference type="ARBA" id="ARBA00022989"/>
    </source>
</evidence>
<feature type="transmembrane region" description="Helical" evidence="5">
    <location>
        <begin position="130"/>
        <end position="156"/>
    </location>
</feature>
<evidence type="ECO:0000313" key="8">
    <source>
        <dbReference type="Proteomes" id="UP000675920"/>
    </source>
</evidence>
<feature type="transmembrane region" description="Helical" evidence="5">
    <location>
        <begin position="105"/>
        <end position="124"/>
    </location>
</feature>
<feature type="domain" description="Putative zinc-ribbon" evidence="7">
    <location>
        <begin position="30"/>
        <end position="53"/>
    </location>
</feature>
<evidence type="ECO:0000259" key="7">
    <source>
        <dbReference type="Pfam" id="PF13248"/>
    </source>
</evidence>
<evidence type="ECO:0000256" key="2">
    <source>
        <dbReference type="ARBA" id="ARBA00022692"/>
    </source>
</evidence>
<protein>
    <submittedName>
        <fullName evidence="9">NINE protein</fullName>
    </submittedName>
</protein>
<organism evidence="8 9">
    <name type="scientific">Derxia gummosa DSM 723</name>
    <dbReference type="NCBI Taxonomy" id="1121388"/>
    <lineage>
        <taxon>Bacteria</taxon>
        <taxon>Pseudomonadati</taxon>
        <taxon>Pseudomonadota</taxon>
        <taxon>Betaproteobacteria</taxon>
        <taxon>Burkholderiales</taxon>
        <taxon>Alcaligenaceae</taxon>
        <taxon>Derxia</taxon>
    </lineage>
</organism>
<feature type="domain" description="TM2" evidence="6">
    <location>
        <begin position="102"/>
        <end position="151"/>
    </location>
</feature>
<evidence type="ECO:0000256" key="5">
    <source>
        <dbReference type="SAM" id="Phobius"/>
    </source>
</evidence>
<evidence type="ECO:0000256" key="1">
    <source>
        <dbReference type="ARBA" id="ARBA00004141"/>
    </source>
</evidence>
<dbReference type="GO" id="GO:0016020">
    <property type="term" value="C:membrane"/>
    <property type="evidence" value="ECO:0007669"/>
    <property type="project" value="UniProtKB-SubCell"/>
</dbReference>
<evidence type="ECO:0000259" key="6">
    <source>
        <dbReference type="Pfam" id="PF05154"/>
    </source>
</evidence>
<keyword evidence="4 5" id="KW-0472">Membrane</keyword>
<proteinExistence type="predicted"/>
<name>A0ABD8GE15_9BURK</name>
<dbReference type="Pfam" id="PF05154">
    <property type="entry name" value="TM2"/>
    <property type="match status" value="1"/>
</dbReference>
<keyword evidence="2 5" id="KW-0812">Transmembrane</keyword>
<sequence>MPFSGFCAAASGRESPFYSLEPIGGTVPLIACPECKAQVSDQADSCPHCGYPLKRDREAAKALPPTASPKSLLADNPYYSETGSAGSTYAPPPAPQVVKSARSRGVYIILALFFGMLGVHNFYAGYLGRGFAQLLTVLILGWFVIGFVIVLIWVVIECFTVTYDAAGDKLT</sequence>
<accession>A0ABD8GE15</accession>
<keyword evidence="8" id="KW-1185">Reference proteome</keyword>
<keyword evidence="3 5" id="KW-1133">Transmembrane helix</keyword>
<dbReference type="Pfam" id="PF13248">
    <property type="entry name" value="Zn_ribbon_3"/>
    <property type="match status" value="1"/>
</dbReference>
<dbReference type="AlphaFoldDB" id="A0ABD8GE15"/>
<dbReference type="InterPro" id="IPR059113">
    <property type="entry name" value="Znf_ribbon"/>
</dbReference>
<comment type="subcellular location">
    <subcellularLocation>
        <location evidence="1">Membrane</location>
        <topology evidence="1">Multi-pass membrane protein</topology>
    </subcellularLocation>
</comment>